<dbReference type="Proteomes" id="UP000388235">
    <property type="component" value="Chromosome"/>
</dbReference>
<gene>
    <name evidence="1" type="ORF">GH975_01385</name>
</gene>
<protein>
    <submittedName>
        <fullName evidence="1">Uncharacterized protein</fullName>
    </submittedName>
</protein>
<reference evidence="1 2" key="1">
    <citation type="submission" date="2019-11" db="EMBL/GenBank/DDBJ databases">
        <authorList>
            <person name="Khan S.A."/>
            <person name="Jeon C.O."/>
            <person name="Chun B.H."/>
        </authorList>
    </citation>
    <scope>NUCLEOTIDE SEQUENCE [LARGE SCALE GENOMIC DNA]</scope>
    <source>
        <strain evidence="1 2">IMCC 1097</strain>
    </source>
</reference>
<evidence type="ECO:0000313" key="1">
    <source>
        <dbReference type="EMBL" id="QGG79287.1"/>
    </source>
</evidence>
<sequence length="78" mass="8691">MKTALERWVFDECEALYSRGITPSSRYLSGRVHALGSEAEIQALIADWDQHRGAAHQAELRQSGFSEALIKTFSRPAA</sequence>
<dbReference type="AlphaFoldDB" id="A0A5Q2QBD0"/>
<proteinExistence type="predicted"/>
<dbReference type="EMBL" id="CP045871">
    <property type="protein sequence ID" value="QGG79287.1"/>
    <property type="molecule type" value="Genomic_DNA"/>
</dbReference>
<dbReference type="KEGG" id="llp:GH975_01385"/>
<evidence type="ECO:0000313" key="2">
    <source>
        <dbReference type="Proteomes" id="UP000388235"/>
    </source>
</evidence>
<dbReference type="RefSeq" id="WP_153712791.1">
    <property type="nucleotide sequence ID" value="NZ_CP045871.1"/>
</dbReference>
<organism evidence="1 2">
    <name type="scientific">Litorivicinus lipolyticus</name>
    <dbReference type="NCBI Taxonomy" id="418701"/>
    <lineage>
        <taxon>Bacteria</taxon>
        <taxon>Pseudomonadati</taxon>
        <taxon>Pseudomonadota</taxon>
        <taxon>Gammaproteobacteria</taxon>
        <taxon>Oceanospirillales</taxon>
        <taxon>Litorivicinaceae</taxon>
        <taxon>Litorivicinus</taxon>
    </lineage>
</organism>
<name>A0A5Q2QBD0_9GAMM</name>
<accession>A0A5Q2QBD0</accession>
<keyword evidence="2" id="KW-1185">Reference proteome</keyword>